<evidence type="ECO:0000256" key="5">
    <source>
        <dbReference type="ARBA" id="ARBA00023235"/>
    </source>
</evidence>
<dbReference type="AlphaFoldDB" id="A0A163PEL2"/>
<comment type="caution">
    <text evidence="7">The sequence shown here is derived from an EMBL/GenBank/DDBJ whole genome shotgun (WGS) entry which is preliminary data.</text>
</comment>
<evidence type="ECO:0000259" key="6">
    <source>
        <dbReference type="Pfam" id="PF03275"/>
    </source>
</evidence>
<dbReference type="PANTHER" id="PTHR21197:SF0">
    <property type="entry name" value="UDP-GALACTOPYRANOSE MUTASE"/>
    <property type="match status" value="1"/>
</dbReference>
<dbReference type="SUPFAM" id="SSF51971">
    <property type="entry name" value="Nucleotide-binding domain"/>
    <property type="match status" value="1"/>
</dbReference>
<dbReference type="GO" id="GO:0008767">
    <property type="term" value="F:UDP-galactopyranose mutase activity"/>
    <property type="evidence" value="ECO:0007669"/>
    <property type="project" value="InterPro"/>
</dbReference>
<keyword evidence="4" id="KW-0274">FAD</keyword>
<dbReference type="SUPFAM" id="SSF54373">
    <property type="entry name" value="FAD-linked reductases, C-terminal domain"/>
    <property type="match status" value="1"/>
</dbReference>
<organism evidence="7 8">
    <name type="scientific">Fictibacillus phosphorivorans</name>
    <dbReference type="NCBI Taxonomy" id="1221500"/>
    <lineage>
        <taxon>Bacteria</taxon>
        <taxon>Bacillati</taxon>
        <taxon>Bacillota</taxon>
        <taxon>Bacilli</taxon>
        <taxon>Bacillales</taxon>
        <taxon>Fictibacillaceae</taxon>
        <taxon>Fictibacillus</taxon>
    </lineage>
</organism>
<protein>
    <submittedName>
        <fullName evidence="7">UDP-galactopyranose mutase</fullName>
    </submittedName>
</protein>
<evidence type="ECO:0000256" key="1">
    <source>
        <dbReference type="ARBA" id="ARBA00001974"/>
    </source>
</evidence>
<evidence type="ECO:0000313" key="7">
    <source>
        <dbReference type="EMBL" id="KZE63406.1"/>
    </source>
</evidence>
<dbReference type="GO" id="GO:0005829">
    <property type="term" value="C:cytosol"/>
    <property type="evidence" value="ECO:0007669"/>
    <property type="project" value="TreeGrafter"/>
</dbReference>
<dbReference type="InterPro" id="IPR015899">
    <property type="entry name" value="UDP-GalPyranose_mutase_C"/>
</dbReference>
<dbReference type="RefSeq" id="WP_066245933.1">
    <property type="nucleotide sequence ID" value="NZ_LRFC01000039.1"/>
</dbReference>
<evidence type="ECO:0000256" key="2">
    <source>
        <dbReference type="ARBA" id="ARBA00009321"/>
    </source>
</evidence>
<keyword evidence="3" id="KW-0285">Flavoprotein</keyword>
<accession>A0A163PEL2</accession>
<dbReference type="InterPro" id="IPR004379">
    <property type="entry name" value="UDP-GALP_mutase"/>
</dbReference>
<dbReference type="Pfam" id="PF13450">
    <property type="entry name" value="NAD_binding_8"/>
    <property type="match status" value="1"/>
</dbReference>
<dbReference type="PANTHER" id="PTHR21197">
    <property type="entry name" value="UDP-GALACTOPYRANOSE MUTASE"/>
    <property type="match status" value="1"/>
</dbReference>
<dbReference type="Pfam" id="PF03275">
    <property type="entry name" value="GLF"/>
    <property type="match status" value="1"/>
</dbReference>
<dbReference type="Gene3D" id="3.40.50.720">
    <property type="entry name" value="NAD(P)-binding Rossmann-like Domain"/>
    <property type="match status" value="3"/>
</dbReference>
<name>A0A163PEL2_9BACL</name>
<evidence type="ECO:0000313" key="8">
    <source>
        <dbReference type="Proteomes" id="UP000076567"/>
    </source>
</evidence>
<dbReference type="OrthoDB" id="9769600at2"/>
<sequence length="376" mass="44384">MKFDWLIVGAGFTGCIIAERIASQLGENVLIVESRDHIGGNAYDYFDENGILVHKYGPHLFHTNSKKVWEYLSKFTDWTPYYHRVLAVVEGKKVPVPFNLNSIQALFPISISHRLEELLYENYSFGDKIPVFKMIEHENQELSFLGNYIYRNVFLGYTVKQWDLKPEELDASVTGRVPFSFSRDDRYFKDKYQALPKHGYTNMFKRILKHQRIKVLLNTDYKEVSNEIDYKRMVYTGPIDSFFDYKHGALPYRSLKFDFQYHEKDDFQEAGQVNYPNEFDFTRITEYKKLTGQYAKGTTISIEYPKAYKAGVNEPYYPILRKENNEKYTLYHQETQQLKNQVIFAGRLAEYKYFNMDQVAARALHLFETEIKPSNP</sequence>
<dbReference type="GO" id="GO:0050660">
    <property type="term" value="F:flavin adenine dinucleotide binding"/>
    <property type="evidence" value="ECO:0007669"/>
    <property type="project" value="TreeGrafter"/>
</dbReference>
<comment type="similarity">
    <text evidence="2">Belongs to the UDP-galactopyranose/dTDP-fucopyranose mutase family.</text>
</comment>
<keyword evidence="5" id="KW-0413">Isomerase</keyword>
<dbReference type="Proteomes" id="UP000076567">
    <property type="component" value="Unassembled WGS sequence"/>
</dbReference>
<feature type="domain" description="UDP-galactopyranose mutase C-terminal" evidence="6">
    <location>
        <begin position="153"/>
        <end position="353"/>
    </location>
</feature>
<dbReference type="NCBIfam" id="TIGR00031">
    <property type="entry name" value="UDP-GALP_mutase"/>
    <property type="match status" value="1"/>
</dbReference>
<dbReference type="PROSITE" id="PS51257">
    <property type="entry name" value="PROKAR_LIPOPROTEIN"/>
    <property type="match status" value="1"/>
</dbReference>
<gene>
    <name evidence="7" type="ORF">AWM68_15435</name>
</gene>
<comment type="cofactor">
    <cofactor evidence="1">
        <name>FAD</name>
        <dbReference type="ChEBI" id="CHEBI:57692"/>
    </cofactor>
</comment>
<reference evidence="8" key="1">
    <citation type="submission" date="2016-01" db="EMBL/GenBank/DDBJ databases">
        <title>Draft genome of Chromobacterium sp. F49.</title>
        <authorList>
            <person name="Hong K.W."/>
        </authorList>
    </citation>
    <scope>NUCLEOTIDE SEQUENCE [LARGE SCALE GENOMIC DNA]</scope>
    <source>
        <strain evidence="8">P7IIIA</strain>
    </source>
</reference>
<proteinExistence type="inferred from homology"/>
<evidence type="ECO:0000256" key="4">
    <source>
        <dbReference type="ARBA" id="ARBA00022827"/>
    </source>
</evidence>
<dbReference type="EMBL" id="LRFC01000039">
    <property type="protein sequence ID" value="KZE63406.1"/>
    <property type="molecule type" value="Genomic_DNA"/>
</dbReference>
<keyword evidence="8" id="KW-1185">Reference proteome</keyword>
<evidence type="ECO:0000256" key="3">
    <source>
        <dbReference type="ARBA" id="ARBA00022630"/>
    </source>
</evidence>